<dbReference type="PROSITE" id="PS00211">
    <property type="entry name" value="ABC_TRANSPORTER_1"/>
    <property type="match status" value="1"/>
</dbReference>
<dbReference type="EMBL" id="VBOS01000410">
    <property type="protein sequence ID" value="TMQ50485.1"/>
    <property type="molecule type" value="Genomic_DNA"/>
</dbReference>
<evidence type="ECO:0000256" key="1">
    <source>
        <dbReference type="ARBA" id="ARBA00022448"/>
    </source>
</evidence>
<dbReference type="GO" id="GO:0016887">
    <property type="term" value="F:ATP hydrolysis activity"/>
    <property type="evidence" value="ECO:0007669"/>
    <property type="project" value="InterPro"/>
</dbReference>
<evidence type="ECO:0000256" key="4">
    <source>
        <dbReference type="ARBA" id="ARBA00022840"/>
    </source>
</evidence>
<evidence type="ECO:0000256" key="3">
    <source>
        <dbReference type="ARBA" id="ARBA00022741"/>
    </source>
</evidence>
<keyword evidence="6" id="KW-0472">Membrane</keyword>
<dbReference type="InterPro" id="IPR008995">
    <property type="entry name" value="Mo/tungstate-bd_C_term_dom"/>
</dbReference>
<dbReference type="PROSITE" id="PS50893">
    <property type="entry name" value="ABC_TRANSPORTER_2"/>
    <property type="match status" value="1"/>
</dbReference>
<keyword evidence="1" id="KW-0813">Transport</keyword>
<dbReference type="InterPro" id="IPR017871">
    <property type="entry name" value="ABC_transporter-like_CS"/>
</dbReference>
<dbReference type="GO" id="GO:0008643">
    <property type="term" value="P:carbohydrate transport"/>
    <property type="evidence" value="ECO:0007669"/>
    <property type="project" value="InterPro"/>
</dbReference>
<feature type="domain" description="ABC transporter" evidence="7">
    <location>
        <begin position="4"/>
        <end position="235"/>
    </location>
</feature>
<dbReference type="GO" id="GO:0055052">
    <property type="term" value="C:ATP-binding cassette (ABC) transporter complex, substrate-binding subunit-containing"/>
    <property type="evidence" value="ECO:0007669"/>
    <property type="project" value="TreeGrafter"/>
</dbReference>
<dbReference type="Proteomes" id="UP000317716">
    <property type="component" value="Unassembled WGS sequence"/>
</dbReference>
<dbReference type="SUPFAM" id="SSF52540">
    <property type="entry name" value="P-loop containing nucleoside triphosphate hydrolases"/>
    <property type="match status" value="1"/>
</dbReference>
<dbReference type="FunFam" id="3.40.50.300:FF:000042">
    <property type="entry name" value="Maltose/maltodextrin ABC transporter, ATP-binding protein"/>
    <property type="match status" value="1"/>
</dbReference>
<evidence type="ECO:0000313" key="9">
    <source>
        <dbReference type="Proteomes" id="UP000317716"/>
    </source>
</evidence>
<dbReference type="InterPro" id="IPR003439">
    <property type="entry name" value="ABC_transporter-like_ATP-bd"/>
</dbReference>
<protein>
    <submittedName>
        <fullName evidence="8">ABC transporter ATP-binding protein</fullName>
    </submittedName>
</protein>
<dbReference type="InterPro" id="IPR047641">
    <property type="entry name" value="ABC_transpr_MalK/UgpC-like"/>
</dbReference>
<evidence type="ECO:0000256" key="2">
    <source>
        <dbReference type="ARBA" id="ARBA00022475"/>
    </source>
</evidence>
<dbReference type="InterPro" id="IPR012340">
    <property type="entry name" value="NA-bd_OB-fold"/>
</dbReference>
<dbReference type="InterPro" id="IPR003593">
    <property type="entry name" value="AAA+_ATPase"/>
</dbReference>
<evidence type="ECO:0000256" key="6">
    <source>
        <dbReference type="ARBA" id="ARBA00023136"/>
    </source>
</evidence>
<dbReference type="Gene3D" id="2.40.50.100">
    <property type="match status" value="2"/>
</dbReference>
<dbReference type="CDD" id="cd03301">
    <property type="entry name" value="ABC_MalK_N"/>
    <property type="match status" value="1"/>
</dbReference>
<dbReference type="Gene3D" id="2.40.50.140">
    <property type="entry name" value="Nucleic acid-binding proteins"/>
    <property type="match status" value="1"/>
</dbReference>
<evidence type="ECO:0000256" key="5">
    <source>
        <dbReference type="ARBA" id="ARBA00022967"/>
    </source>
</evidence>
<keyword evidence="4 8" id="KW-0067">ATP-binding</keyword>
<dbReference type="AlphaFoldDB" id="A0A538SGI6"/>
<evidence type="ECO:0000313" key="8">
    <source>
        <dbReference type="EMBL" id="TMQ50485.1"/>
    </source>
</evidence>
<dbReference type="Gene3D" id="3.40.50.300">
    <property type="entry name" value="P-loop containing nucleotide triphosphate hydrolases"/>
    <property type="match status" value="1"/>
</dbReference>
<dbReference type="InterPro" id="IPR027417">
    <property type="entry name" value="P-loop_NTPase"/>
</dbReference>
<dbReference type="SMART" id="SM00382">
    <property type="entry name" value="AAA"/>
    <property type="match status" value="1"/>
</dbReference>
<keyword evidence="5" id="KW-1278">Translocase</keyword>
<dbReference type="GO" id="GO:0140359">
    <property type="term" value="F:ABC-type transporter activity"/>
    <property type="evidence" value="ECO:0007669"/>
    <property type="project" value="InterPro"/>
</dbReference>
<dbReference type="PANTHER" id="PTHR43875">
    <property type="entry name" value="MALTODEXTRIN IMPORT ATP-BINDING PROTEIN MSMX"/>
    <property type="match status" value="1"/>
</dbReference>
<keyword evidence="3" id="KW-0547">Nucleotide-binding</keyword>
<dbReference type="InterPro" id="IPR015855">
    <property type="entry name" value="ABC_transpr_MalK-like"/>
</dbReference>
<dbReference type="SUPFAM" id="SSF50331">
    <property type="entry name" value="MOP-like"/>
    <property type="match status" value="1"/>
</dbReference>
<dbReference type="GO" id="GO:0005524">
    <property type="term" value="F:ATP binding"/>
    <property type="evidence" value="ECO:0007669"/>
    <property type="project" value="UniProtKB-KW"/>
</dbReference>
<dbReference type="PANTHER" id="PTHR43875:SF15">
    <property type="entry name" value="TREHALOSE IMPORT ATP-BINDING PROTEIN SUGC"/>
    <property type="match status" value="1"/>
</dbReference>
<gene>
    <name evidence="8" type="ORF">E6K72_11385</name>
</gene>
<evidence type="ECO:0000259" key="7">
    <source>
        <dbReference type="PROSITE" id="PS50893"/>
    </source>
</evidence>
<comment type="caution">
    <text evidence="8">The sequence shown here is derived from an EMBL/GenBank/DDBJ whole genome shotgun (WGS) entry which is preliminary data.</text>
</comment>
<accession>A0A538SGI6</accession>
<proteinExistence type="predicted"/>
<organism evidence="8 9">
    <name type="scientific">Eiseniibacteriota bacterium</name>
    <dbReference type="NCBI Taxonomy" id="2212470"/>
    <lineage>
        <taxon>Bacteria</taxon>
        <taxon>Candidatus Eiseniibacteriota</taxon>
    </lineage>
</organism>
<sequence length="348" mass="38831">MASVEIRNLRKKFGSVWAVDGVDLTIRDGEFLVLLGPSGCGKTTLLRSIAGLERPSAGEILIGGQRVDEDVPPRHRGIAMVFQSYALYPHRTVFENIAFPLRAAHAPRRNIEEKVRWAAGVFGISAYLDRYPRQLSGGERQRVALCRALVRDPKVLLLDEPLANLDAKLRNTARDELKRFQRQIGTTTVYVTHDQIEAMGLGDRVAIMDRGKVRQLGTPQRVYEDPDDTFVATFVGQPPMNLLRLCDGAGPPGTLLGFRPEHFLPRAVLRAAEDARSFRFHVRRVEYLGSDRYLYGTLPDQCDPSPTFIAKLPATIGTPVLEGEAYEFAVPVRALCYFDSTSGLRRRG</sequence>
<name>A0A538SGI6_UNCEI</name>
<dbReference type="Pfam" id="PF00005">
    <property type="entry name" value="ABC_tran"/>
    <property type="match status" value="1"/>
</dbReference>
<keyword evidence="2" id="KW-1003">Cell membrane</keyword>
<reference evidence="8 9" key="1">
    <citation type="journal article" date="2019" name="Nat. Microbiol.">
        <title>Mediterranean grassland soil C-N compound turnover is dependent on rainfall and depth, and is mediated by genomically divergent microorganisms.</title>
        <authorList>
            <person name="Diamond S."/>
            <person name="Andeer P.F."/>
            <person name="Li Z."/>
            <person name="Crits-Christoph A."/>
            <person name="Burstein D."/>
            <person name="Anantharaman K."/>
            <person name="Lane K.R."/>
            <person name="Thomas B.C."/>
            <person name="Pan C."/>
            <person name="Northen T.R."/>
            <person name="Banfield J.F."/>
        </authorList>
    </citation>
    <scope>NUCLEOTIDE SEQUENCE [LARGE SCALE GENOMIC DNA]</scope>
    <source>
        <strain evidence="8">WS_2</strain>
    </source>
</reference>